<keyword evidence="2" id="KW-1185">Reference proteome</keyword>
<comment type="caution">
    <text evidence="1">The sequence shown here is derived from an EMBL/GenBank/DDBJ whole genome shotgun (WGS) entry which is preliminary data.</text>
</comment>
<protein>
    <submittedName>
        <fullName evidence="1">Uncharacterized protein</fullName>
    </submittedName>
</protein>
<organism evidence="1 2">
    <name type="scientific">Protomyces lactucae-debilis</name>
    <dbReference type="NCBI Taxonomy" id="2754530"/>
    <lineage>
        <taxon>Eukaryota</taxon>
        <taxon>Fungi</taxon>
        <taxon>Dikarya</taxon>
        <taxon>Ascomycota</taxon>
        <taxon>Taphrinomycotina</taxon>
        <taxon>Taphrinomycetes</taxon>
        <taxon>Taphrinales</taxon>
        <taxon>Protomycetaceae</taxon>
        <taxon>Protomyces</taxon>
    </lineage>
</organism>
<dbReference type="Proteomes" id="UP000193685">
    <property type="component" value="Unassembled WGS sequence"/>
</dbReference>
<evidence type="ECO:0000313" key="1">
    <source>
        <dbReference type="EMBL" id="ORY74810.1"/>
    </source>
</evidence>
<dbReference type="RefSeq" id="XP_040722116.1">
    <property type="nucleotide sequence ID" value="XM_040866337.1"/>
</dbReference>
<gene>
    <name evidence="1" type="ORF">BCR37DRAFT_194884</name>
</gene>
<dbReference type="AlphaFoldDB" id="A0A1Y2ETC0"/>
<dbReference type="EMBL" id="MCFI01000028">
    <property type="protein sequence ID" value="ORY74810.1"/>
    <property type="molecule type" value="Genomic_DNA"/>
</dbReference>
<sequence>MSAPNSDALQPDLSLALSAQYLRAWRKFVERIPRYSREPIAVDALPFASFQLSTLREYLKQVPGTKLASTVREIKFADILSEFLFPRHEQFAVDKQLRAKRINEIYAKRPTFDETEFTVGDLKAFFGRIMPEIPADQFEFLYAGQNVWVPDHFTILSVWTHAKCYSAHATEWCVILGFEYVPLRMAIDADHSEYVKRWTQYDLSTTDSSNTDKSLVPAISSRQLCDGSDLSSSQIFLSPQHVVAWRKYVARDPRFAKDPISYKNFVERATLTFIDSTGAPYQCSAQSPLRQFCDGIEYTKLIEMLLLPDLAASSKQRANVSHRASW</sequence>
<proteinExistence type="predicted"/>
<accession>A0A1Y2ETC0</accession>
<name>A0A1Y2ETC0_PROLT</name>
<reference evidence="1 2" key="1">
    <citation type="submission" date="2016-07" db="EMBL/GenBank/DDBJ databases">
        <title>Pervasive Adenine N6-methylation of Active Genes in Fungi.</title>
        <authorList>
            <consortium name="DOE Joint Genome Institute"/>
            <person name="Mondo S.J."/>
            <person name="Dannebaum R.O."/>
            <person name="Kuo R.C."/>
            <person name="Labutti K."/>
            <person name="Haridas S."/>
            <person name="Kuo A."/>
            <person name="Salamov A."/>
            <person name="Ahrendt S.R."/>
            <person name="Lipzen A."/>
            <person name="Sullivan W."/>
            <person name="Andreopoulos W.B."/>
            <person name="Clum A."/>
            <person name="Lindquist E."/>
            <person name="Daum C."/>
            <person name="Ramamoorthy G.K."/>
            <person name="Gryganskyi A."/>
            <person name="Culley D."/>
            <person name="Magnuson J.K."/>
            <person name="James T.Y."/>
            <person name="O'Malley M.A."/>
            <person name="Stajich J.E."/>
            <person name="Spatafora J.W."/>
            <person name="Visel A."/>
            <person name="Grigoriev I.V."/>
        </authorList>
    </citation>
    <scope>NUCLEOTIDE SEQUENCE [LARGE SCALE GENOMIC DNA]</scope>
    <source>
        <strain evidence="1 2">12-1054</strain>
    </source>
</reference>
<evidence type="ECO:0000313" key="2">
    <source>
        <dbReference type="Proteomes" id="UP000193685"/>
    </source>
</evidence>
<dbReference type="GeneID" id="63782936"/>